<protein>
    <submittedName>
        <fullName evidence="5">ABC transporter ATP-binding protein</fullName>
    </submittedName>
</protein>
<dbReference type="EMBL" id="JBBHLI010000007">
    <property type="protein sequence ID" value="MEK9501786.1"/>
    <property type="molecule type" value="Genomic_DNA"/>
</dbReference>
<dbReference type="InterPro" id="IPR017871">
    <property type="entry name" value="ABC_transporter-like_CS"/>
</dbReference>
<accession>A0ABU9EB66</accession>
<organism evidence="5 6">
    <name type="scientific">Gaopeijia maritima</name>
    <dbReference type="NCBI Taxonomy" id="3119007"/>
    <lineage>
        <taxon>Bacteria</taxon>
        <taxon>Pseudomonadati</taxon>
        <taxon>Gemmatimonadota</taxon>
        <taxon>Longimicrobiia</taxon>
        <taxon>Gaopeijiales</taxon>
        <taxon>Gaopeijiaceae</taxon>
        <taxon>Gaopeijia</taxon>
    </lineage>
</organism>
<dbReference type="Pfam" id="PF00005">
    <property type="entry name" value="ABC_tran"/>
    <property type="match status" value="1"/>
</dbReference>
<dbReference type="GO" id="GO:0005524">
    <property type="term" value="F:ATP binding"/>
    <property type="evidence" value="ECO:0007669"/>
    <property type="project" value="UniProtKB-KW"/>
</dbReference>
<evidence type="ECO:0000313" key="5">
    <source>
        <dbReference type="EMBL" id="MEK9501786.1"/>
    </source>
</evidence>
<keyword evidence="2" id="KW-0547">Nucleotide-binding</keyword>
<dbReference type="SUPFAM" id="SSF52540">
    <property type="entry name" value="P-loop containing nucleoside triphosphate hydrolases"/>
    <property type="match status" value="1"/>
</dbReference>
<evidence type="ECO:0000259" key="4">
    <source>
        <dbReference type="PROSITE" id="PS50893"/>
    </source>
</evidence>
<dbReference type="PANTHER" id="PTHR42939">
    <property type="entry name" value="ABC TRANSPORTER ATP-BINDING PROTEIN ALBC-RELATED"/>
    <property type="match status" value="1"/>
</dbReference>
<keyword evidence="6" id="KW-1185">Reference proteome</keyword>
<gene>
    <name evidence="5" type="ORF">WI372_12415</name>
</gene>
<dbReference type="Proteomes" id="UP001484239">
    <property type="component" value="Unassembled WGS sequence"/>
</dbReference>
<evidence type="ECO:0000313" key="6">
    <source>
        <dbReference type="Proteomes" id="UP001484239"/>
    </source>
</evidence>
<evidence type="ECO:0000256" key="2">
    <source>
        <dbReference type="ARBA" id="ARBA00022741"/>
    </source>
</evidence>
<comment type="caution">
    <text evidence="5">The sequence shown here is derived from an EMBL/GenBank/DDBJ whole genome shotgun (WGS) entry which is preliminary data.</text>
</comment>
<dbReference type="InterPro" id="IPR051782">
    <property type="entry name" value="ABC_Transporter_VariousFunc"/>
</dbReference>
<reference evidence="5 6" key="1">
    <citation type="submission" date="2024-02" db="EMBL/GenBank/DDBJ databases">
        <title>A novel Gemmatimonadota bacterium.</title>
        <authorList>
            <person name="Du Z.-J."/>
            <person name="Ye Y.-Q."/>
        </authorList>
    </citation>
    <scope>NUCLEOTIDE SEQUENCE [LARGE SCALE GENOMIC DNA]</scope>
    <source>
        <strain evidence="5 6">DH-20</strain>
    </source>
</reference>
<proteinExistence type="predicted"/>
<dbReference type="PANTHER" id="PTHR42939:SF1">
    <property type="entry name" value="ABC TRANSPORTER ATP-BINDING PROTEIN ALBC-RELATED"/>
    <property type="match status" value="1"/>
</dbReference>
<dbReference type="PROSITE" id="PS50893">
    <property type="entry name" value="ABC_TRANSPORTER_2"/>
    <property type="match status" value="1"/>
</dbReference>
<dbReference type="InterPro" id="IPR027417">
    <property type="entry name" value="P-loop_NTPase"/>
</dbReference>
<keyword evidence="3 5" id="KW-0067">ATP-binding</keyword>
<dbReference type="CDD" id="cd03230">
    <property type="entry name" value="ABC_DR_subfamily_A"/>
    <property type="match status" value="1"/>
</dbReference>
<sequence>MLTDHATPQSMLRLEGIRKRYGSFTAVDGLDLDVHAGEIFGFLGPNGAGKTTTIRMVAGVLQPTEGRILVDGEDLHRDPERAKRRVGYIPDRPFLYPKLSGGEFLRFVGGLWGYEGDELEARADRLLELFSLSRWKDELVESYSHGMRQKLLISSAFLHEPGLIVVDEPMVGLDPRSARILKDLLRAFADDGGTVFLSTHTLEVAEALCDRIAILQGGQVIARGTMDELRREASAGGAHLEDIFLKVTGGDAVADVVAALGGPVAAGV</sequence>
<keyword evidence="1" id="KW-0813">Transport</keyword>
<dbReference type="InterPro" id="IPR003439">
    <property type="entry name" value="ABC_transporter-like_ATP-bd"/>
</dbReference>
<evidence type="ECO:0000256" key="1">
    <source>
        <dbReference type="ARBA" id="ARBA00022448"/>
    </source>
</evidence>
<dbReference type="RefSeq" id="WP_405287175.1">
    <property type="nucleotide sequence ID" value="NZ_JBBHLI010000007.1"/>
</dbReference>
<dbReference type="Gene3D" id="3.40.50.300">
    <property type="entry name" value="P-loop containing nucleotide triphosphate hydrolases"/>
    <property type="match status" value="1"/>
</dbReference>
<feature type="domain" description="ABC transporter" evidence="4">
    <location>
        <begin position="12"/>
        <end position="242"/>
    </location>
</feature>
<evidence type="ECO:0000256" key="3">
    <source>
        <dbReference type="ARBA" id="ARBA00022840"/>
    </source>
</evidence>
<dbReference type="SMART" id="SM00382">
    <property type="entry name" value="AAA"/>
    <property type="match status" value="1"/>
</dbReference>
<dbReference type="InterPro" id="IPR003593">
    <property type="entry name" value="AAA+_ATPase"/>
</dbReference>
<dbReference type="PROSITE" id="PS00211">
    <property type="entry name" value="ABC_TRANSPORTER_1"/>
    <property type="match status" value="1"/>
</dbReference>
<name>A0ABU9EB66_9BACT</name>